<dbReference type="PANTHER" id="PTHR34148:SF1">
    <property type="entry name" value="ADENOSYLCOBINAMIDE-GDP RIBAZOLETRANSFERASE"/>
    <property type="match status" value="1"/>
</dbReference>
<evidence type="ECO:0000256" key="15">
    <source>
        <dbReference type="ARBA" id="ARBA00032605"/>
    </source>
</evidence>
<keyword evidence="11 19" id="KW-0460">Magnesium</keyword>
<evidence type="ECO:0000256" key="3">
    <source>
        <dbReference type="ARBA" id="ARBA00004663"/>
    </source>
</evidence>
<keyword evidence="10 19" id="KW-0812">Transmembrane</keyword>
<keyword evidence="21" id="KW-1185">Reference proteome</keyword>
<dbReference type="InterPro" id="IPR003805">
    <property type="entry name" value="CobS"/>
</dbReference>
<evidence type="ECO:0000313" key="20">
    <source>
        <dbReference type="EMBL" id="BCS84264.1"/>
    </source>
</evidence>
<evidence type="ECO:0000256" key="4">
    <source>
        <dbReference type="ARBA" id="ARBA00010561"/>
    </source>
</evidence>
<comment type="subcellular location">
    <subcellularLocation>
        <location evidence="2 19">Cell membrane</location>
        <topology evidence="2 19">Multi-pass membrane protein</topology>
    </subcellularLocation>
</comment>
<sequence>MLVSIEKDRKLYDRIWAALIFFTRLPFWRIHQPPKEAYETVVEFWPLVGWITAPIMAVILFFGPRFMPYDLAIILAILSRIAITGALHEDGLTDFIDGFGGGGNDRNRILDIMKDSKIGTYGVLGITIYLFTFYKCLSLCSPMNAAIMVIAADPFCKMLTSQIIQMMPYARTAETAKNGVVYKKFNIRGGILLMLQGGIPISIIWYFFGLSYICITVPGIVLYFLYLFVWKRIHGYTGDCCGAIFLMTELSFYITFIITHYNYFTN</sequence>
<evidence type="ECO:0000256" key="14">
    <source>
        <dbReference type="ARBA" id="ARBA00025228"/>
    </source>
</evidence>
<keyword evidence="7 19" id="KW-1003">Cell membrane</keyword>
<organism evidence="20 21">
    <name type="scientific">Prevotella herbatica</name>
    <dbReference type="NCBI Taxonomy" id="2801997"/>
    <lineage>
        <taxon>Bacteria</taxon>
        <taxon>Pseudomonadati</taxon>
        <taxon>Bacteroidota</taxon>
        <taxon>Bacteroidia</taxon>
        <taxon>Bacteroidales</taxon>
        <taxon>Prevotellaceae</taxon>
        <taxon>Prevotella</taxon>
    </lineage>
</organism>
<dbReference type="Pfam" id="PF02654">
    <property type="entry name" value="CobS"/>
    <property type="match status" value="1"/>
</dbReference>
<evidence type="ECO:0000256" key="2">
    <source>
        <dbReference type="ARBA" id="ARBA00004651"/>
    </source>
</evidence>
<evidence type="ECO:0000256" key="8">
    <source>
        <dbReference type="ARBA" id="ARBA00022573"/>
    </source>
</evidence>
<feature type="transmembrane region" description="Helical" evidence="19">
    <location>
        <begin position="241"/>
        <end position="263"/>
    </location>
</feature>
<dbReference type="HAMAP" id="MF_00719">
    <property type="entry name" value="CobS"/>
    <property type="match status" value="1"/>
</dbReference>
<evidence type="ECO:0000256" key="11">
    <source>
        <dbReference type="ARBA" id="ARBA00022842"/>
    </source>
</evidence>
<feature type="transmembrane region" description="Helical" evidence="19">
    <location>
        <begin position="118"/>
        <end position="137"/>
    </location>
</feature>
<accession>A0ABM7NUU1</accession>
<proteinExistence type="inferred from homology"/>
<evidence type="ECO:0000256" key="18">
    <source>
        <dbReference type="ARBA" id="ARBA00049504"/>
    </source>
</evidence>
<evidence type="ECO:0000256" key="1">
    <source>
        <dbReference type="ARBA" id="ARBA00001946"/>
    </source>
</evidence>
<protein>
    <recommendedName>
        <fullName evidence="6 19">Adenosylcobinamide-GDP ribazoletransferase</fullName>
        <ecNumber evidence="5 19">2.7.8.26</ecNumber>
    </recommendedName>
    <alternativeName>
        <fullName evidence="16 19">Cobalamin synthase</fullName>
    </alternativeName>
    <alternativeName>
        <fullName evidence="15 19">Cobalamin-5'-phosphate synthase</fullName>
    </alternativeName>
</protein>
<feature type="transmembrane region" description="Helical" evidence="19">
    <location>
        <begin position="42"/>
        <end position="62"/>
    </location>
</feature>
<comment type="cofactor">
    <cofactor evidence="1 19">
        <name>Mg(2+)</name>
        <dbReference type="ChEBI" id="CHEBI:18420"/>
    </cofactor>
</comment>
<evidence type="ECO:0000256" key="6">
    <source>
        <dbReference type="ARBA" id="ARBA00015850"/>
    </source>
</evidence>
<keyword evidence="13 19" id="KW-0472">Membrane</keyword>
<evidence type="ECO:0000256" key="16">
    <source>
        <dbReference type="ARBA" id="ARBA00032853"/>
    </source>
</evidence>
<evidence type="ECO:0000313" key="21">
    <source>
        <dbReference type="Proteomes" id="UP001319045"/>
    </source>
</evidence>
<dbReference type="EMBL" id="AP024484">
    <property type="protein sequence ID" value="BCS84264.1"/>
    <property type="molecule type" value="Genomic_DNA"/>
</dbReference>
<reference evidence="20 21" key="1">
    <citation type="journal article" date="2022" name="Int. J. Syst. Evol. Microbiol.">
        <title>Prevotella herbatica sp. nov., a plant polysaccharide-decomposing anaerobic bacterium isolated from a methanogenic reactor.</title>
        <authorList>
            <person name="Uek A."/>
            <person name="Tonouchi A."/>
            <person name="Kaku N."/>
            <person name="Ueki K."/>
        </authorList>
    </citation>
    <scope>NUCLEOTIDE SEQUENCE [LARGE SCALE GENOMIC DNA]</scope>
    <source>
        <strain evidence="20 21">WR041</strain>
    </source>
</reference>
<evidence type="ECO:0000256" key="17">
    <source>
        <dbReference type="ARBA" id="ARBA00048623"/>
    </source>
</evidence>
<evidence type="ECO:0000256" key="13">
    <source>
        <dbReference type="ARBA" id="ARBA00023136"/>
    </source>
</evidence>
<dbReference type="PANTHER" id="PTHR34148">
    <property type="entry name" value="ADENOSYLCOBINAMIDE-GDP RIBAZOLETRANSFERASE"/>
    <property type="match status" value="1"/>
</dbReference>
<feature type="transmembrane region" description="Helical" evidence="19">
    <location>
        <begin position="185"/>
        <end position="204"/>
    </location>
</feature>
<evidence type="ECO:0000256" key="12">
    <source>
        <dbReference type="ARBA" id="ARBA00022989"/>
    </source>
</evidence>
<evidence type="ECO:0000256" key="9">
    <source>
        <dbReference type="ARBA" id="ARBA00022679"/>
    </source>
</evidence>
<keyword evidence="8 19" id="KW-0169">Cobalamin biosynthesis</keyword>
<evidence type="ECO:0000256" key="10">
    <source>
        <dbReference type="ARBA" id="ARBA00022692"/>
    </source>
</evidence>
<gene>
    <name evidence="19 20" type="primary">cobS</name>
    <name evidence="20" type="ORF">prwr041_01570</name>
</gene>
<comment type="pathway">
    <text evidence="3 19">Cofactor biosynthesis; adenosylcobalamin biosynthesis; adenosylcobalamin from cob(II)yrinate a,c-diamide: step 7/7.</text>
</comment>
<evidence type="ECO:0000256" key="5">
    <source>
        <dbReference type="ARBA" id="ARBA00013200"/>
    </source>
</evidence>
<comment type="similarity">
    <text evidence="4 19">Belongs to the CobS family.</text>
</comment>
<feature type="transmembrane region" description="Helical" evidence="19">
    <location>
        <begin position="210"/>
        <end position="229"/>
    </location>
</feature>
<dbReference type="RefSeq" id="WP_207154451.1">
    <property type="nucleotide sequence ID" value="NZ_AP024484.1"/>
</dbReference>
<evidence type="ECO:0000256" key="7">
    <source>
        <dbReference type="ARBA" id="ARBA00022475"/>
    </source>
</evidence>
<dbReference type="EC" id="2.7.8.26" evidence="5 19"/>
<comment type="catalytic activity">
    <reaction evidence="17 19">
        <text>alpha-ribazole + adenosylcob(III)inamide-GDP = adenosylcob(III)alamin + GMP + H(+)</text>
        <dbReference type="Rhea" id="RHEA:16049"/>
        <dbReference type="ChEBI" id="CHEBI:10329"/>
        <dbReference type="ChEBI" id="CHEBI:15378"/>
        <dbReference type="ChEBI" id="CHEBI:18408"/>
        <dbReference type="ChEBI" id="CHEBI:58115"/>
        <dbReference type="ChEBI" id="CHEBI:60487"/>
        <dbReference type="EC" id="2.7.8.26"/>
    </reaction>
</comment>
<keyword evidence="12 19" id="KW-1133">Transmembrane helix</keyword>
<keyword evidence="9 19" id="KW-0808">Transferase</keyword>
<name>A0ABM7NUU1_9BACT</name>
<evidence type="ECO:0000256" key="19">
    <source>
        <dbReference type="HAMAP-Rule" id="MF_00719"/>
    </source>
</evidence>
<comment type="function">
    <text evidence="14 19">Joins adenosylcobinamide-GDP and alpha-ribazole to generate adenosylcobalamin (Ado-cobalamin). Also synthesizes adenosylcobalamin 5'-phosphate from adenosylcobinamide-GDP and alpha-ribazole 5'-phosphate.</text>
</comment>
<comment type="catalytic activity">
    <reaction evidence="18 19">
        <text>alpha-ribazole 5'-phosphate + adenosylcob(III)inamide-GDP = adenosylcob(III)alamin 5'-phosphate + GMP + H(+)</text>
        <dbReference type="Rhea" id="RHEA:23560"/>
        <dbReference type="ChEBI" id="CHEBI:15378"/>
        <dbReference type="ChEBI" id="CHEBI:57918"/>
        <dbReference type="ChEBI" id="CHEBI:58115"/>
        <dbReference type="ChEBI" id="CHEBI:60487"/>
        <dbReference type="ChEBI" id="CHEBI:60493"/>
        <dbReference type="EC" id="2.7.8.26"/>
    </reaction>
</comment>
<dbReference type="Proteomes" id="UP001319045">
    <property type="component" value="Chromosome"/>
</dbReference>